<evidence type="ECO:0000313" key="3">
    <source>
        <dbReference type="Proteomes" id="UP000054937"/>
    </source>
</evidence>
<keyword evidence="3" id="KW-1185">Reference proteome</keyword>
<accession>A0A0V0QF43</accession>
<dbReference type="InParanoid" id="A0A0V0QF43"/>
<protein>
    <submittedName>
        <fullName evidence="2">Uncharacterized protein</fullName>
    </submittedName>
</protein>
<dbReference type="Proteomes" id="UP000054937">
    <property type="component" value="Unassembled WGS sequence"/>
</dbReference>
<gene>
    <name evidence="2" type="ORF">PPERSA_01976</name>
</gene>
<name>A0A0V0QF43_PSEPJ</name>
<dbReference type="EMBL" id="LDAU01000181">
    <property type="protein sequence ID" value="KRX00797.1"/>
    <property type="molecule type" value="Genomic_DNA"/>
</dbReference>
<dbReference type="OMA" id="KENIQMH"/>
<evidence type="ECO:0000313" key="2">
    <source>
        <dbReference type="EMBL" id="KRX00797.1"/>
    </source>
</evidence>
<keyword evidence="1" id="KW-0175">Coiled coil</keyword>
<feature type="coiled-coil region" evidence="1">
    <location>
        <begin position="190"/>
        <end position="242"/>
    </location>
</feature>
<reference evidence="2 3" key="1">
    <citation type="journal article" date="2015" name="Sci. Rep.">
        <title>Genome of the facultative scuticociliatosis pathogen Pseudocohnilembus persalinus provides insight into its virulence through horizontal gene transfer.</title>
        <authorList>
            <person name="Xiong J."/>
            <person name="Wang G."/>
            <person name="Cheng J."/>
            <person name="Tian M."/>
            <person name="Pan X."/>
            <person name="Warren A."/>
            <person name="Jiang C."/>
            <person name="Yuan D."/>
            <person name="Miao W."/>
        </authorList>
    </citation>
    <scope>NUCLEOTIDE SEQUENCE [LARGE SCALE GENOMIC DNA]</scope>
    <source>
        <strain evidence="2">36N120E</strain>
    </source>
</reference>
<proteinExistence type="predicted"/>
<sequence>MQKINQQEYMNCPKKDHDGSPFIFFKFTENINEMLQCVNCNAEDIQVDKKIAIDKLMNMPIWKVQNFPPLRNQKNKDKIKQIMENFNDENCDKFKLNIIIQIEEQFVKIKQDLNQILHQLKKDTILQFEQFFYLTNISEYYNVEPLKKFIGLFQEKKINLETLFTEQLKMKVKFDGEEKEKLLLNQEKVNTEILNQIQILKQQLDQKTDQFRQQILLGKDFLNQFQKEMLQAQQKQQQIEKDTFLNYRKNMQNFQEYQEIEMKKENIQMHMADKFYCKKCINIANDDFLVNICLNKCQNKTHDSEINTLCTNVLDFQKTYKFKMEINLFNQKHGLLKFGLIGTDQKIQQQNNQATVNLISYNPFKKNNKLFNFLLKQSVLNDDKIIINVVFNYREKLLQLFDDKNNEIENTFLYQNMIIGQLIFYMQVQFQQKIDISILEVNSY</sequence>
<organism evidence="2 3">
    <name type="scientific">Pseudocohnilembus persalinus</name>
    <name type="common">Ciliate</name>
    <dbReference type="NCBI Taxonomy" id="266149"/>
    <lineage>
        <taxon>Eukaryota</taxon>
        <taxon>Sar</taxon>
        <taxon>Alveolata</taxon>
        <taxon>Ciliophora</taxon>
        <taxon>Intramacronucleata</taxon>
        <taxon>Oligohymenophorea</taxon>
        <taxon>Scuticociliatia</taxon>
        <taxon>Philasterida</taxon>
        <taxon>Pseudocohnilembidae</taxon>
        <taxon>Pseudocohnilembus</taxon>
    </lineage>
</organism>
<comment type="caution">
    <text evidence="2">The sequence shown here is derived from an EMBL/GenBank/DDBJ whole genome shotgun (WGS) entry which is preliminary data.</text>
</comment>
<evidence type="ECO:0000256" key="1">
    <source>
        <dbReference type="SAM" id="Coils"/>
    </source>
</evidence>
<dbReference type="AlphaFoldDB" id="A0A0V0QF43"/>